<dbReference type="RefSeq" id="WP_135850449.1">
    <property type="nucleotide sequence ID" value="NZ_RHPJ01000003.1"/>
</dbReference>
<protein>
    <recommendedName>
        <fullName evidence="3">2'-5' RNA ligase</fullName>
    </recommendedName>
</protein>
<dbReference type="EMBL" id="RHPJ01000003">
    <property type="protein sequence ID" value="TGO04921.1"/>
    <property type="molecule type" value="Genomic_DNA"/>
</dbReference>
<dbReference type="SUPFAM" id="SSF55144">
    <property type="entry name" value="LigT-like"/>
    <property type="match status" value="1"/>
</dbReference>
<gene>
    <name evidence="1" type="ORF">SERN_2514</name>
</gene>
<dbReference type="AlphaFoldDB" id="A0A4Z1E5M6"/>
<keyword evidence="2" id="KW-1185">Reference proteome</keyword>
<sequence length="179" mass="18680">MTETGSHAETDTRARSVELTFDQATDARVRAEWDALASAGLSSLAPHTSPSNAPHLTLLERRSPLPDDLTLDADFLPIPLVLGPIMLLGSGDRRVLARAVLPTSALLDLRSAVVAAAGPAPSGDDSGAPWLPHVTLARRLRVTDVATALDLPGDPFEASGTVLRRWDPATATVAVIAGA</sequence>
<evidence type="ECO:0000313" key="2">
    <source>
        <dbReference type="Proteomes" id="UP000297318"/>
    </source>
</evidence>
<organism evidence="1 2">
    <name type="scientific">Serinibacter arcticus</name>
    <dbReference type="NCBI Taxonomy" id="1655435"/>
    <lineage>
        <taxon>Bacteria</taxon>
        <taxon>Bacillati</taxon>
        <taxon>Actinomycetota</taxon>
        <taxon>Actinomycetes</taxon>
        <taxon>Micrococcales</taxon>
        <taxon>Beutenbergiaceae</taxon>
        <taxon>Serinibacter</taxon>
    </lineage>
</organism>
<comment type="caution">
    <text evidence="1">The sequence shown here is derived from an EMBL/GenBank/DDBJ whole genome shotgun (WGS) entry which is preliminary data.</text>
</comment>
<evidence type="ECO:0008006" key="3">
    <source>
        <dbReference type="Google" id="ProtNLM"/>
    </source>
</evidence>
<dbReference type="Pfam" id="PF13563">
    <property type="entry name" value="2_5_RNA_ligase2"/>
    <property type="match status" value="1"/>
</dbReference>
<dbReference type="Gene3D" id="3.90.1140.10">
    <property type="entry name" value="Cyclic phosphodiesterase"/>
    <property type="match status" value="1"/>
</dbReference>
<proteinExistence type="predicted"/>
<dbReference type="OrthoDB" id="3397424at2"/>
<dbReference type="Proteomes" id="UP000297318">
    <property type="component" value="Unassembled WGS sequence"/>
</dbReference>
<name>A0A4Z1E5M6_9MICO</name>
<dbReference type="InterPro" id="IPR009097">
    <property type="entry name" value="Cyclic_Pdiesterase"/>
</dbReference>
<reference evidence="1 2" key="1">
    <citation type="submission" date="2018-11" db="EMBL/GenBank/DDBJ databases">
        <title>Complete genome sequencing of the Actinobacteria Serinibacter sp. K3-2.</title>
        <authorList>
            <person name="Rakitin A.L."/>
            <person name="Beletsky A.V."/>
            <person name="Mardanov A.V."/>
            <person name="Ravin N.V."/>
            <person name="Gromova A.S."/>
            <person name="Filippova S.N."/>
            <person name="Gal'Chenko V.F."/>
        </authorList>
    </citation>
    <scope>NUCLEOTIDE SEQUENCE [LARGE SCALE GENOMIC DNA]</scope>
    <source>
        <strain evidence="1 2">K3-2</strain>
    </source>
</reference>
<evidence type="ECO:0000313" key="1">
    <source>
        <dbReference type="EMBL" id="TGO04921.1"/>
    </source>
</evidence>
<accession>A0A4Z1E5M6</accession>